<dbReference type="InterPro" id="IPR036390">
    <property type="entry name" value="WH_DNA-bd_sf"/>
</dbReference>
<proteinExistence type="predicted"/>
<dbReference type="Proteomes" id="UP000435648">
    <property type="component" value="Chromosome"/>
</dbReference>
<dbReference type="OrthoDB" id="284307at2"/>
<dbReference type="SUPFAM" id="SSF46785">
    <property type="entry name" value="Winged helix' DNA-binding domain"/>
    <property type="match status" value="1"/>
</dbReference>
<accession>A0A857CEN1</accession>
<organism evidence="5 6">
    <name type="scientific">Stappia indica</name>
    <dbReference type="NCBI Taxonomy" id="538381"/>
    <lineage>
        <taxon>Bacteria</taxon>
        <taxon>Pseudomonadati</taxon>
        <taxon>Pseudomonadota</taxon>
        <taxon>Alphaproteobacteria</taxon>
        <taxon>Hyphomicrobiales</taxon>
        <taxon>Stappiaceae</taxon>
        <taxon>Stappia</taxon>
    </lineage>
</organism>
<dbReference type="InterPro" id="IPR000524">
    <property type="entry name" value="Tscrpt_reg_HTH_GntR"/>
</dbReference>
<dbReference type="KEGG" id="siw:GH266_07915"/>
<name>A0A857CEN1_9HYPH</name>
<evidence type="ECO:0000259" key="4">
    <source>
        <dbReference type="PROSITE" id="PS50949"/>
    </source>
</evidence>
<keyword evidence="3" id="KW-0804">Transcription</keyword>
<dbReference type="InterPro" id="IPR011711">
    <property type="entry name" value="GntR_C"/>
</dbReference>
<dbReference type="Pfam" id="PF07729">
    <property type="entry name" value="FCD"/>
    <property type="match status" value="1"/>
</dbReference>
<dbReference type="EMBL" id="CP046908">
    <property type="protein sequence ID" value="QGZ37291.1"/>
    <property type="molecule type" value="Genomic_DNA"/>
</dbReference>
<dbReference type="PRINTS" id="PR00035">
    <property type="entry name" value="HTHGNTR"/>
</dbReference>
<dbReference type="SMART" id="SM00345">
    <property type="entry name" value="HTH_GNTR"/>
    <property type="match status" value="1"/>
</dbReference>
<protein>
    <submittedName>
        <fullName evidence="5">FCD domain-containing protein</fullName>
    </submittedName>
</protein>
<evidence type="ECO:0000313" key="6">
    <source>
        <dbReference type="Proteomes" id="UP000435648"/>
    </source>
</evidence>
<dbReference type="CDD" id="cd07377">
    <property type="entry name" value="WHTH_GntR"/>
    <property type="match status" value="1"/>
</dbReference>
<dbReference type="Pfam" id="PF00392">
    <property type="entry name" value="GntR"/>
    <property type="match status" value="1"/>
</dbReference>
<dbReference type="PANTHER" id="PTHR43537:SF5">
    <property type="entry name" value="UXU OPERON TRANSCRIPTIONAL REGULATOR"/>
    <property type="match status" value="1"/>
</dbReference>
<evidence type="ECO:0000313" key="5">
    <source>
        <dbReference type="EMBL" id="QGZ37291.1"/>
    </source>
</evidence>
<evidence type="ECO:0000256" key="2">
    <source>
        <dbReference type="ARBA" id="ARBA00023125"/>
    </source>
</evidence>
<dbReference type="Gene3D" id="1.10.10.10">
    <property type="entry name" value="Winged helix-like DNA-binding domain superfamily/Winged helix DNA-binding domain"/>
    <property type="match status" value="1"/>
</dbReference>
<dbReference type="PROSITE" id="PS50949">
    <property type="entry name" value="HTH_GNTR"/>
    <property type="match status" value="1"/>
</dbReference>
<reference evidence="5 6" key="1">
    <citation type="submission" date="2019-12" db="EMBL/GenBank/DDBJ databases">
        <title>The genome of Stappia indica PHM037.</title>
        <authorList>
            <person name="Kacar D."/>
            <person name="Galan B."/>
            <person name="Canedo L."/>
            <person name="Rodriguez P."/>
            <person name="de la Calle F."/>
            <person name="Garcia J.L."/>
        </authorList>
    </citation>
    <scope>NUCLEOTIDE SEQUENCE [LARGE SCALE GENOMIC DNA]</scope>
    <source>
        <strain evidence="5 6">PHM037</strain>
    </source>
</reference>
<dbReference type="Gene3D" id="1.20.120.530">
    <property type="entry name" value="GntR ligand-binding domain-like"/>
    <property type="match status" value="1"/>
</dbReference>
<dbReference type="PANTHER" id="PTHR43537">
    <property type="entry name" value="TRANSCRIPTIONAL REGULATOR, GNTR FAMILY"/>
    <property type="match status" value="1"/>
</dbReference>
<dbReference type="SUPFAM" id="SSF48008">
    <property type="entry name" value="GntR ligand-binding domain-like"/>
    <property type="match status" value="1"/>
</dbReference>
<dbReference type="GO" id="GO:0003700">
    <property type="term" value="F:DNA-binding transcription factor activity"/>
    <property type="evidence" value="ECO:0007669"/>
    <property type="project" value="InterPro"/>
</dbReference>
<dbReference type="GO" id="GO:0003677">
    <property type="term" value="F:DNA binding"/>
    <property type="evidence" value="ECO:0007669"/>
    <property type="project" value="UniProtKB-KW"/>
</dbReference>
<evidence type="ECO:0000256" key="1">
    <source>
        <dbReference type="ARBA" id="ARBA00023015"/>
    </source>
</evidence>
<dbReference type="InterPro" id="IPR036388">
    <property type="entry name" value="WH-like_DNA-bd_sf"/>
</dbReference>
<feature type="domain" description="HTH gntR-type" evidence="4">
    <location>
        <begin position="60"/>
        <end position="128"/>
    </location>
</feature>
<keyword evidence="2" id="KW-0238">DNA-binding</keyword>
<keyword evidence="1" id="KW-0805">Transcription regulation</keyword>
<dbReference type="SMART" id="SM00895">
    <property type="entry name" value="FCD"/>
    <property type="match status" value="1"/>
</dbReference>
<evidence type="ECO:0000256" key="3">
    <source>
        <dbReference type="ARBA" id="ARBA00023163"/>
    </source>
</evidence>
<dbReference type="AlphaFoldDB" id="A0A857CEN1"/>
<gene>
    <name evidence="5" type="ORF">GH266_07915</name>
</gene>
<sequence length="289" mass="32926">MPTASKEAENFIRYARFASFEKTAFRTGLPALLFCANNGTNKAKGTRQVRAPVTDETPIQRNSSLALERLRIIVDQLEREARDQLPTERELAEEIGVGRRAVRRALDVLEAEGRIWRRQGAGTFISAARNRAENRIRHLPELTNMFEVMEVRLRIEPALARLAALRATAADIARMREISEKVAAATDMDSRELWDSSLHRAVAMAAGNTLFLALFDVVDRVRQDENWRHVREALRTPSSQRLYHSQHEELVDALERRDPVAAERTMRKHLLSLQERLMLQTVEGPADAE</sequence>
<dbReference type="InterPro" id="IPR008920">
    <property type="entry name" value="TF_FadR/GntR_C"/>
</dbReference>